<accession>A0ABU2P6M8</accession>
<sequence>MAWSAPMTAVANSTFTAAQFNTYVRDNLNETAPAKATAASQIPVSTGPNAITMRSPSTARVDTAQTTTSTTYADLATIGPRITVETGPIAVIAFAADMTNTAETSLTKVSVAVSGASSLAASDQWMLSTDGHAANNFNRHAMVHTFVGLTPGSNTFTMKYAVGSNSGTFRNREINIIPL</sequence>
<evidence type="ECO:0000313" key="1">
    <source>
        <dbReference type="EMBL" id="MDT0387803.1"/>
    </source>
</evidence>
<proteinExistence type="predicted"/>
<evidence type="ECO:0000313" key="2">
    <source>
        <dbReference type="Proteomes" id="UP001183586"/>
    </source>
</evidence>
<protein>
    <submittedName>
        <fullName evidence="1">Uncharacterized protein</fullName>
    </submittedName>
</protein>
<comment type="caution">
    <text evidence="1">The sequence shown here is derived from an EMBL/GenBank/DDBJ whole genome shotgun (WGS) entry which is preliminary data.</text>
</comment>
<organism evidence="1 2">
    <name type="scientific">Streptomyces dubilierae</name>
    <dbReference type="NCBI Taxonomy" id="3075533"/>
    <lineage>
        <taxon>Bacteria</taxon>
        <taxon>Bacillati</taxon>
        <taxon>Actinomycetota</taxon>
        <taxon>Actinomycetes</taxon>
        <taxon>Kitasatosporales</taxon>
        <taxon>Streptomycetaceae</taxon>
        <taxon>Streptomyces</taxon>
    </lineage>
</organism>
<name>A0ABU2P6M8_9ACTN</name>
<dbReference type="Proteomes" id="UP001183586">
    <property type="component" value="Unassembled WGS sequence"/>
</dbReference>
<keyword evidence="2" id="KW-1185">Reference proteome</keyword>
<dbReference type="EMBL" id="JAVREU010000003">
    <property type="protein sequence ID" value="MDT0387803.1"/>
    <property type="molecule type" value="Genomic_DNA"/>
</dbReference>
<gene>
    <name evidence="1" type="ORF">RM641_10235</name>
</gene>
<dbReference type="RefSeq" id="WP_311680741.1">
    <property type="nucleotide sequence ID" value="NZ_JAVREU010000003.1"/>
</dbReference>
<reference evidence="2" key="1">
    <citation type="submission" date="2023-07" db="EMBL/GenBank/DDBJ databases">
        <title>30 novel species of actinomycetes from the DSMZ collection.</title>
        <authorList>
            <person name="Nouioui I."/>
        </authorList>
    </citation>
    <scope>NUCLEOTIDE SEQUENCE [LARGE SCALE GENOMIC DNA]</scope>
    <source>
        <strain evidence="2">DSM 41921</strain>
    </source>
</reference>